<keyword evidence="2" id="KW-1185">Reference proteome</keyword>
<dbReference type="AlphaFoldDB" id="A0A4C1XZZ2"/>
<accession>A0A4C1XZZ2</accession>
<evidence type="ECO:0000313" key="2">
    <source>
        <dbReference type="Proteomes" id="UP000299102"/>
    </source>
</evidence>
<organism evidence="1 2">
    <name type="scientific">Eumeta variegata</name>
    <name type="common">Bagworm moth</name>
    <name type="synonym">Eumeta japonica</name>
    <dbReference type="NCBI Taxonomy" id="151549"/>
    <lineage>
        <taxon>Eukaryota</taxon>
        <taxon>Metazoa</taxon>
        <taxon>Ecdysozoa</taxon>
        <taxon>Arthropoda</taxon>
        <taxon>Hexapoda</taxon>
        <taxon>Insecta</taxon>
        <taxon>Pterygota</taxon>
        <taxon>Neoptera</taxon>
        <taxon>Endopterygota</taxon>
        <taxon>Lepidoptera</taxon>
        <taxon>Glossata</taxon>
        <taxon>Ditrysia</taxon>
        <taxon>Tineoidea</taxon>
        <taxon>Psychidae</taxon>
        <taxon>Oiketicinae</taxon>
        <taxon>Eumeta</taxon>
    </lineage>
</organism>
<gene>
    <name evidence="1" type="ORF">EVAR_36572_1</name>
</gene>
<reference evidence="1 2" key="1">
    <citation type="journal article" date="2019" name="Commun. Biol.">
        <title>The bagworm genome reveals a unique fibroin gene that provides high tensile strength.</title>
        <authorList>
            <person name="Kono N."/>
            <person name="Nakamura H."/>
            <person name="Ohtoshi R."/>
            <person name="Tomita M."/>
            <person name="Numata K."/>
            <person name="Arakawa K."/>
        </authorList>
    </citation>
    <scope>NUCLEOTIDE SEQUENCE [LARGE SCALE GENOMIC DNA]</scope>
</reference>
<proteinExistence type="predicted"/>
<dbReference type="EMBL" id="BGZK01001024">
    <property type="protein sequence ID" value="GBP68810.1"/>
    <property type="molecule type" value="Genomic_DNA"/>
</dbReference>
<dbReference type="Proteomes" id="UP000299102">
    <property type="component" value="Unassembled WGS sequence"/>
</dbReference>
<evidence type="ECO:0000313" key="1">
    <source>
        <dbReference type="EMBL" id="GBP68810.1"/>
    </source>
</evidence>
<sequence>MKILRKIDKVVPRSKFTEKSRAGSLTSTSSHRQSRAAVDLLIFVHSSCVCARVARSSDVRASRQSRRARFGRRFYETRYFTLRPRQCRMAASNAQGTR</sequence>
<name>A0A4C1XZZ2_EUMVA</name>
<comment type="caution">
    <text evidence="1">The sequence shown here is derived from an EMBL/GenBank/DDBJ whole genome shotgun (WGS) entry which is preliminary data.</text>
</comment>
<protein>
    <submittedName>
        <fullName evidence="1">Uncharacterized protein</fullName>
    </submittedName>
</protein>